<gene>
    <name evidence="1" type="ORF">F5X68DRAFT_196001</name>
</gene>
<keyword evidence="2" id="KW-1185">Reference proteome</keyword>
<accession>A0A9P8UZX0</accession>
<protein>
    <submittedName>
        <fullName evidence="1">Uncharacterized protein</fullName>
    </submittedName>
</protein>
<name>A0A9P8UZX0_9PEZI</name>
<sequence>MFTVATVQIGTGINGGAIKQEDGNQRGFTTEISVWIPLEGDDEFNVFYNGEEVWPDPVVTCPAPRILVFPTSDLGSSTVITLSPYTTSVEYGAMDTTTVSGQVISTFITTITTTIAPVIPLDPTSPAYFMASYGLEAARHRSEDRWTLELPA</sequence>
<dbReference type="OrthoDB" id="5985073at2759"/>
<dbReference type="Proteomes" id="UP000770015">
    <property type="component" value="Unassembled WGS sequence"/>
</dbReference>
<dbReference type="AlphaFoldDB" id="A0A9P8UZX0"/>
<comment type="caution">
    <text evidence="1">The sequence shown here is derived from an EMBL/GenBank/DDBJ whole genome shotgun (WGS) entry which is preliminary data.</text>
</comment>
<evidence type="ECO:0000313" key="1">
    <source>
        <dbReference type="EMBL" id="KAH6661468.1"/>
    </source>
</evidence>
<reference evidence="1" key="1">
    <citation type="journal article" date="2021" name="Nat. Commun.">
        <title>Genetic determinants of endophytism in the Arabidopsis root mycobiome.</title>
        <authorList>
            <person name="Mesny F."/>
            <person name="Miyauchi S."/>
            <person name="Thiergart T."/>
            <person name="Pickel B."/>
            <person name="Atanasova L."/>
            <person name="Karlsson M."/>
            <person name="Huettel B."/>
            <person name="Barry K.W."/>
            <person name="Haridas S."/>
            <person name="Chen C."/>
            <person name="Bauer D."/>
            <person name="Andreopoulos W."/>
            <person name="Pangilinan J."/>
            <person name="LaButti K."/>
            <person name="Riley R."/>
            <person name="Lipzen A."/>
            <person name="Clum A."/>
            <person name="Drula E."/>
            <person name="Henrissat B."/>
            <person name="Kohler A."/>
            <person name="Grigoriev I.V."/>
            <person name="Martin F.M."/>
            <person name="Hacquard S."/>
        </authorList>
    </citation>
    <scope>NUCLEOTIDE SEQUENCE</scope>
    <source>
        <strain evidence="1">MPI-SDFR-AT-0117</strain>
    </source>
</reference>
<dbReference type="EMBL" id="JAGSXJ010000053">
    <property type="protein sequence ID" value="KAH6661468.1"/>
    <property type="molecule type" value="Genomic_DNA"/>
</dbReference>
<evidence type="ECO:0000313" key="2">
    <source>
        <dbReference type="Proteomes" id="UP000770015"/>
    </source>
</evidence>
<organism evidence="1 2">
    <name type="scientific">Plectosphaerella plurivora</name>
    <dbReference type="NCBI Taxonomy" id="936078"/>
    <lineage>
        <taxon>Eukaryota</taxon>
        <taxon>Fungi</taxon>
        <taxon>Dikarya</taxon>
        <taxon>Ascomycota</taxon>
        <taxon>Pezizomycotina</taxon>
        <taxon>Sordariomycetes</taxon>
        <taxon>Hypocreomycetidae</taxon>
        <taxon>Glomerellales</taxon>
        <taxon>Plectosphaerellaceae</taxon>
        <taxon>Plectosphaerella</taxon>
    </lineage>
</organism>
<proteinExistence type="predicted"/>